<evidence type="ECO:0000313" key="2">
    <source>
        <dbReference type="EMBL" id="OIT37400.1"/>
    </source>
</evidence>
<proteinExistence type="predicted"/>
<dbReference type="InterPro" id="IPR038975">
    <property type="entry name" value="THNL"/>
</dbReference>
<dbReference type="AlphaFoldDB" id="A0A314L6Z8"/>
<dbReference type="PANTHER" id="PTHR36312:SF14">
    <property type="entry name" value="THIONIN-LIKE PROTEIN"/>
    <property type="match status" value="1"/>
</dbReference>
<dbReference type="KEGG" id="nau:109240822"/>
<organism evidence="2 3">
    <name type="scientific">Nicotiana attenuata</name>
    <name type="common">Coyote tobacco</name>
    <dbReference type="NCBI Taxonomy" id="49451"/>
    <lineage>
        <taxon>Eukaryota</taxon>
        <taxon>Viridiplantae</taxon>
        <taxon>Streptophyta</taxon>
        <taxon>Embryophyta</taxon>
        <taxon>Tracheophyta</taxon>
        <taxon>Spermatophyta</taxon>
        <taxon>Magnoliopsida</taxon>
        <taxon>eudicotyledons</taxon>
        <taxon>Gunneridae</taxon>
        <taxon>Pentapetalae</taxon>
        <taxon>asterids</taxon>
        <taxon>lamiids</taxon>
        <taxon>Solanales</taxon>
        <taxon>Solanaceae</taxon>
        <taxon>Nicotianoideae</taxon>
        <taxon>Nicotianeae</taxon>
        <taxon>Nicotiana</taxon>
    </lineage>
</organism>
<name>A0A314L6Z8_NICAT</name>
<dbReference type="EMBL" id="MJEQ01000314">
    <property type="protein sequence ID" value="OIT37400.1"/>
    <property type="molecule type" value="Genomic_DNA"/>
</dbReference>
<dbReference type="PANTHER" id="PTHR36312">
    <property type="entry name" value="THIONIN-LIKE PROTEIN 1"/>
    <property type="match status" value="1"/>
</dbReference>
<keyword evidence="1" id="KW-0732">Signal</keyword>
<protein>
    <recommendedName>
        <fullName evidence="4">Thionin-like protein 2</fullName>
    </recommendedName>
</protein>
<accession>A0A314L6Z8</accession>
<sequence length="111" mass="11565">MEGKKVMAIALMLIILVEGSMAGDYGSCIVDCIKDKAIDCIMEPQICLPACAAKCAIQLPSSSTHAANYACNIGCALSQCKNFMILNDGEKLGVCMASCSDKYCATKAAAA</sequence>
<evidence type="ECO:0000313" key="3">
    <source>
        <dbReference type="Proteomes" id="UP000187609"/>
    </source>
</evidence>
<gene>
    <name evidence="2" type="ORF">A4A49_06186</name>
</gene>
<evidence type="ECO:0000256" key="1">
    <source>
        <dbReference type="SAM" id="SignalP"/>
    </source>
</evidence>
<feature type="signal peptide" evidence="1">
    <location>
        <begin position="1"/>
        <end position="22"/>
    </location>
</feature>
<dbReference type="Gramene" id="OIT37400">
    <property type="protein sequence ID" value="OIT37400"/>
    <property type="gene ID" value="A4A49_06186"/>
</dbReference>
<comment type="caution">
    <text evidence="2">The sequence shown here is derived from an EMBL/GenBank/DDBJ whole genome shotgun (WGS) entry which is preliminary data.</text>
</comment>
<feature type="chain" id="PRO_5016402763" description="Thionin-like protein 2" evidence="1">
    <location>
        <begin position="23"/>
        <end position="111"/>
    </location>
</feature>
<evidence type="ECO:0008006" key="4">
    <source>
        <dbReference type="Google" id="ProtNLM"/>
    </source>
</evidence>
<reference evidence="2" key="1">
    <citation type="submission" date="2016-11" db="EMBL/GenBank/DDBJ databases">
        <title>The genome of Nicotiana attenuata.</title>
        <authorList>
            <person name="Xu S."/>
            <person name="Brockmoeller T."/>
            <person name="Gaquerel E."/>
            <person name="Navarro A."/>
            <person name="Kuhl H."/>
            <person name="Gase K."/>
            <person name="Ling Z."/>
            <person name="Zhou W."/>
            <person name="Kreitzer C."/>
            <person name="Stanke M."/>
            <person name="Tang H."/>
            <person name="Lyons E."/>
            <person name="Pandey P."/>
            <person name="Pandey S.P."/>
            <person name="Timmermann B."/>
            <person name="Baldwin I.T."/>
        </authorList>
    </citation>
    <scope>NUCLEOTIDE SEQUENCE [LARGE SCALE GENOMIC DNA]</scope>
    <source>
        <strain evidence="2">UT</strain>
    </source>
</reference>
<dbReference type="Proteomes" id="UP000187609">
    <property type="component" value="Unassembled WGS sequence"/>
</dbReference>
<keyword evidence="3" id="KW-1185">Reference proteome</keyword>